<reference evidence="2" key="1">
    <citation type="submission" date="2020-12" db="EMBL/GenBank/DDBJ databases">
        <title>The genome sequence of Inhella sp. 1Y17.</title>
        <authorList>
            <person name="Liu Y."/>
        </authorList>
    </citation>
    <scope>NUCLEOTIDE SEQUENCE</scope>
    <source>
        <strain evidence="2">1Y17</strain>
    </source>
</reference>
<feature type="chain" id="PRO_5037785825" evidence="1">
    <location>
        <begin position="22"/>
        <end position="363"/>
    </location>
</feature>
<accession>A0A931NIW0</accession>
<sequence length="363" mass="40094">MKRRHLLQALPALGLAPAARAGDQGPWLLCDQELLQLQPETLQVLQRHALPWRPELPAQRQGETVWLARRSGELLALDLRRGTQRQQQLEGELQQLLPSADGVWLLAASAQVLQLIDTATLREAARHSSPGALLPALALPARRSLLLAPRERAELWELYLDPGAEDFYEGLVHDFRFGEGVPTRGFLGRRRMALPAPVQALWQHPAHFHVALLQAPQQLQMFNLDARRPAGRLTLQAAPQAACSWQWQGQPVLVLGVGHTLQLVSFERAEGLWQQALGRPSEPITQLLGNEEALFVQVGTRLLRLDAGLQPQAEQALPGIDALHRVGTQLWARSAVGWTQLDAHSLRPLGVRACAQPASQLLG</sequence>
<dbReference type="AlphaFoldDB" id="A0A931NIW0"/>
<keyword evidence="3" id="KW-1185">Reference proteome</keyword>
<dbReference type="RefSeq" id="WP_198112191.1">
    <property type="nucleotide sequence ID" value="NZ_JAEDAK010000012.1"/>
</dbReference>
<evidence type="ECO:0000313" key="2">
    <source>
        <dbReference type="EMBL" id="MBH9578419.1"/>
    </source>
</evidence>
<dbReference type="Proteomes" id="UP000613266">
    <property type="component" value="Unassembled WGS sequence"/>
</dbReference>
<feature type="signal peptide" evidence="1">
    <location>
        <begin position="1"/>
        <end position="21"/>
    </location>
</feature>
<keyword evidence="1" id="KW-0732">Signal</keyword>
<evidence type="ECO:0000313" key="3">
    <source>
        <dbReference type="Proteomes" id="UP000613266"/>
    </source>
</evidence>
<proteinExistence type="predicted"/>
<organism evidence="2 3">
    <name type="scientific">Inhella proteolytica</name>
    <dbReference type="NCBI Taxonomy" id="2795029"/>
    <lineage>
        <taxon>Bacteria</taxon>
        <taxon>Pseudomonadati</taxon>
        <taxon>Pseudomonadota</taxon>
        <taxon>Betaproteobacteria</taxon>
        <taxon>Burkholderiales</taxon>
        <taxon>Sphaerotilaceae</taxon>
        <taxon>Inhella</taxon>
    </lineage>
</organism>
<dbReference type="EMBL" id="JAEDAK010000012">
    <property type="protein sequence ID" value="MBH9578419.1"/>
    <property type="molecule type" value="Genomic_DNA"/>
</dbReference>
<evidence type="ECO:0000256" key="1">
    <source>
        <dbReference type="SAM" id="SignalP"/>
    </source>
</evidence>
<comment type="caution">
    <text evidence="2">The sequence shown here is derived from an EMBL/GenBank/DDBJ whole genome shotgun (WGS) entry which is preliminary data.</text>
</comment>
<protein>
    <submittedName>
        <fullName evidence="2">Uncharacterized protein</fullName>
    </submittedName>
</protein>
<name>A0A931NIW0_9BURK</name>
<gene>
    <name evidence="2" type="ORF">I7X39_16120</name>
</gene>